<comment type="similarity">
    <text evidence="7">Belongs to the binding-protein-dependent transport system permease family.</text>
</comment>
<evidence type="ECO:0000256" key="6">
    <source>
        <dbReference type="ARBA" id="ARBA00023136"/>
    </source>
</evidence>
<organism evidence="9 10">
    <name type="scientific">Candidatus Eisenbergiella merdigallinarum</name>
    <dbReference type="NCBI Taxonomy" id="2838552"/>
    <lineage>
        <taxon>Bacteria</taxon>
        <taxon>Bacillati</taxon>
        <taxon>Bacillota</taxon>
        <taxon>Clostridia</taxon>
        <taxon>Lachnospirales</taxon>
        <taxon>Lachnospiraceae</taxon>
        <taxon>Eisenbergiella</taxon>
    </lineage>
</organism>
<protein>
    <submittedName>
        <fullName evidence="9">ABC transporter permease</fullName>
    </submittedName>
</protein>
<sequence>MKPNETNGSAAQRSYMARHWRHHRSVRIARIVILILFLAVWEAAADAGLIDSFFFSSPVRVVTCFLTMVREKSLFVHIGVTLLETVASFLLVVFISLAAATLLWYSRGLSEILEPYLVVLNSLPKSALAPLLIVWLGTGIDTIIVAGISVAIFGAIINLYSGFLQVDPEKLKLVLTLGGNRRDCFFKVVLPASVPTILSNMKVNIGLALVGVIIGEFLAARRGLGYLIIYGSQVFQLDMLITSILILCAIAMGLYQIIQIAEHRYRKRT</sequence>
<evidence type="ECO:0000256" key="4">
    <source>
        <dbReference type="ARBA" id="ARBA00022692"/>
    </source>
</evidence>
<comment type="subcellular location">
    <subcellularLocation>
        <location evidence="1 7">Cell membrane</location>
        <topology evidence="1 7">Multi-pass membrane protein</topology>
    </subcellularLocation>
</comment>
<dbReference type="Pfam" id="PF00528">
    <property type="entry name" value="BPD_transp_1"/>
    <property type="match status" value="1"/>
</dbReference>
<accession>A0A9D2MQG4</accession>
<keyword evidence="6 7" id="KW-0472">Membrane</keyword>
<evidence type="ECO:0000313" key="9">
    <source>
        <dbReference type="EMBL" id="HJB91022.1"/>
    </source>
</evidence>
<dbReference type="EMBL" id="DWXE01000021">
    <property type="protein sequence ID" value="HJB91022.1"/>
    <property type="molecule type" value="Genomic_DNA"/>
</dbReference>
<dbReference type="PANTHER" id="PTHR30151:SF19">
    <property type="entry name" value="ABC TRANSPORTER PERMEASE"/>
    <property type="match status" value="1"/>
</dbReference>
<evidence type="ECO:0000256" key="2">
    <source>
        <dbReference type="ARBA" id="ARBA00022448"/>
    </source>
</evidence>
<dbReference type="Gene3D" id="1.10.3720.10">
    <property type="entry name" value="MetI-like"/>
    <property type="match status" value="1"/>
</dbReference>
<reference evidence="9" key="1">
    <citation type="journal article" date="2021" name="PeerJ">
        <title>Extensive microbial diversity within the chicken gut microbiome revealed by metagenomics and culture.</title>
        <authorList>
            <person name="Gilroy R."/>
            <person name="Ravi A."/>
            <person name="Getino M."/>
            <person name="Pursley I."/>
            <person name="Horton D.L."/>
            <person name="Alikhan N.F."/>
            <person name="Baker D."/>
            <person name="Gharbi K."/>
            <person name="Hall N."/>
            <person name="Watson M."/>
            <person name="Adriaenssens E.M."/>
            <person name="Foster-Nyarko E."/>
            <person name="Jarju S."/>
            <person name="Secka A."/>
            <person name="Antonio M."/>
            <person name="Oren A."/>
            <person name="Chaudhuri R.R."/>
            <person name="La Ragione R."/>
            <person name="Hildebrand F."/>
            <person name="Pallen M.J."/>
        </authorList>
    </citation>
    <scope>NUCLEOTIDE SEQUENCE</scope>
    <source>
        <strain evidence="9">USAMLcec3-2134</strain>
    </source>
</reference>
<feature type="transmembrane region" description="Helical" evidence="7">
    <location>
        <begin position="203"/>
        <end position="220"/>
    </location>
</feature>
<dbReference type="PANTHER" id="PTHR30151">
    <property type="entry name" value="ALKANE SULFONATE ABC TRANSPORTER-RELATED, MEMBRANE SUBUNIT"/>
    <property type="match status" value="1"/>
</dbReference>
<evidence type="ECO:0000256" key="7">
    <source>
        <dbReference type="RuleBase" id="RU363032"/>
    </source>
</evidence>
<dbReference type="CDD" id="cd06261">
    <property type="entry name" value="TM_PBP2"/>
    <property type="match status" value="1"/>
</dbReference>
<evidence type="ECO:0000256" key="1">
    <source>
        <dbReference type="ARBA" id="ARBA00004651"/>
    </source>
</evidence>
<dbReference type="InterPro" id="IPR000515">
    <property type="entry name" value="MetI-like"/>
</dbReference>
<evidence type="ECO:0000256" key="3">
    <source>
        <dbReference type="ARBA" id="ARBA00022475"/>
    </source>
</evidence>
<feature type="transmembrane region" description="Helical" evidence="7">
    <location>
        <begin position="240"/>
        <end position="258"/>
    </location>
</feature>
<name>A0A9D2MQG4_9FIRM</name>
<keyword evidence="5 7" id="KW-1133">Transmembrane helix</keyword>
<dbReference type="GO" id="GO:0005886">
    <property type="term" value="C:plasma membrane"/>
    <property type="evidence" value="ECO:0007669"/>
    <property type="project" value="UniProtKB-SubCell"/>
</dbReference>
<evidence type="ECO:0000256" key="5">
    <source>
        <dbReference type="ARBA" id="ARBA00022989"/>
    </source>
</evidence>
<reference evidence="9" key="2">
    <citation type="submission" date="2021-04" db="EMBL/GenBank/DDBJ databases">
        <authorList>
            <person name="Gilroy R."/>
        </authorList>
    </citation>
    <scope>NUCLEOTIDE SEQUENCE</scope>
    <source>
        <strain evidence="9">USAMLcec3-2134</strain>
    </source>
</reference>
<feature type="transmembrane region" description="Helical" evidence="7">
    <location>
        <begin position="28"/>
        <end position="54"/>
    </location>
</feature>
<feature type="transmembrane region" description="Helical" evidence="7">
    <location>
        <begin position="116"/>
        <end position="137"/>
    </location>
</feature>
<keyword evidence="4 7" id="KW-0812">Transmembrane</keyword>
<dbReference type="AlphaFoldDB" id="A0A9D2MQG4"/>
<dbReference type="SUPFAM" id="SSF161098">
    <property type="entry name" value="MetI-like"/>
    <property type="match status" value="1"/>
</dbReference>
<dbReference type="Proteomes" id="UP000886883">
    <property type="component" value="Unassembled WGS sequence"/>
</dbReference>
<dbReference type="InterPro" id="IPR035906">
    <property type="entry name" value="MetI-like_sf"/>
</dbReference>
<dbReference type="PROSITE" id="PS50928">
    <property type="entry name" value="ABC_TM1"/>
    <property type="match status" value="1"/>
</dbReference>
<dbReference type="GO" id="GO:0055085">
    <property type="term" value="P:transmembrane transport"/>
    <property type="evidence" value="ECO:0007669"/>
    <property type="project" value="InterPro"/>
</dbReference>
<proteinExistence type="inferred from homology"/>
<evidence type="ECO:0000313" key="10">
    <source>
        <dbReference type="Proteomes" id="UP000886883"/>
    </source>
</evidence>
<gene>
    <name evidence="9" type="ORF">H9763_06080</name>
</gene>
<feature type="transmembrane region" description="Helical" evidence="7">
    <location>
        <begin position="74"/>
        <end position="104"/>
    </location>
</feature>
<keyword evidence="3" id="KW-1003">Cell membrane</keyword>
<comment type="caution">
    <text evidence="9">The sequence shown here is derived from an EMBL/GenBank/DDBJ whole genome shotgun (WGS) entry which is preliminary data.</text>
</comment>
<keyword evidence="2 7" id="KW-0813">Transport</keyword>
<feature type="transmembrane region" description="Helical" evidence="7">
    <location>
        <begin position="143"/>
        <end position="163"/>
    </location>
</feature>
<evidence type="ECO:0000259" key="8">
    <source>
        <dbReference type="PROSITE" id="PS50928"/>
    </source>
</evidence>
<feature type="domain" description="ABC transmembrane type-1" evidence="8">
    <location>
        <begin position="78"/>
        <end position="258"/>
    </location>
</feature>